<dbReference type="EnsemblMetazoa" id="GPPI000735-RA">
    <property type="protein sequence ID" value="GPPI000735-PA"/>
    <property type="gene ID" value="GPPI000735"/>
</dbReference>
<accession>A0A1B0ALD3</accession>
<reference evidence="1" key="2">
    <citation type="submission" date="2020-05" db="UniProtKB">
        <authorList>
            <consortium name="EnsemblMetazoa"/>
        </authorList>
    </citation>
    <scope>IDENTIFICATION</scope>
    <source>
        <strain evidence="1">IAEA</strain>
    </source>
</reference>
<proteinExistence type="predicted"/>
<name>A0A1B0ALD3_9MUSC</name>
<dbReference type="VEuPathDB" id="VectorBase:GPPI000735"/>
<dbReference type="Proteomes" id="UP000092460">
    <property type="component" value="Unassembled WGS sequence"/>
</dbReference>
<organism evidence="1 2">
    <name type="scientific">Glossina palpalis gambiensis</name>
    <dbReference type="NCBI Taxonomy" id="67801"/>
    <lineage>
        <taxon>Eukaryota</taxon>
        <taxon>Metazoa</taxon>
        <taxon>Ecdysozoa</taxon>
        <taxon>Arthropoda</taxon>
        <taxon>Hexapoda</taxon>
        <taxon>Insecta</taxon>
        <taxon>Pterygota</taxon>
        <taxon>Neoptera</taxon>
        <taxon>Endopterygota</taxon>
        <taxon>Diptera</taxon>
        <taxon>Brachycera</taxon>
        <taxon>Muscomorpha</taxon>
        <taxon>Hippoboscoidea</taxon>
        <taxon>Glossinidae</taxon>
        <taxon>Glossina</taxon>
    </lineage>
</organism>
<protein>
    <submittedName>
        <fullName evidence="1">Uncharacterized protein</fullName>
    </submittedName>
</protein>
<keyword evidence="2" id="KW-1185">Reference proteome</keyword>
<reference evidence="2" key="1">
    <citation type="submission" date="2015-01" db="EMBL/GenBank/DDBJ databases">
        <authorList>
            <person name="Aksoy S."/>
            <person name="Warren W."/>
            <person name="Wilson R.K."/>
        </authorList>
    </citation>
    <scope>NUCLEOTIDE SEQUENCE [LARGE SCALE GENOMIC DNA]</scope>
    <source>
        <strain evidence="2">IAEA</strain>
    </source>
</reference>
<dbReference type="AlphaFoldDB" id="A0A1B0ALD3"/>
<sequence>MLSRALIVTRALTPTLTDANSEGLPSPGMNYSELASGTINRSNIVASVNEMFRLGAIIIP</sequence>
<dbReference type="EMBL" id="JXJN01030929">
    <property type="status" value="NOT_ANNOTATED_CDS"/>
    <property type="molecule type" value="Genomic_DNA"/>
</dbReference>
<evidence type="ECO:0000313" key="1">
    <source>
        <dbReference type="EnsemblMetazoa" id="GPPI000735-PA"/>
    </source>
</evidence>
<evidence type="ECO:0000313" key="2">
    <source>
        <dbReference type="Proteomes" id="UP000092460"/>
    </source>
</evidence>